<evidence type="ECO:0000256" key="5">
    <source>
        <dbReference type="ARBA" id="ARBA00022989"/>
    </source>
</evidence>
<dbReference type="InterPro" id="IPR003439">
    <property type="entry name" value="ABC_transporter-like_ATP-bd"/>
</dbReference>
<comment type="caution">
    <text evidence="10">The sequence shown here is derived from an EMBL/GenBank/DDBJ whole genome shotgun (WGS) entry which is preliminary data.</text>
</comment>
<keyword evidence="6 7" id="KW-0472">Membrane</keyword>
<evidence type="ECO:0000259" key="8">
    <source>
        <dbReference type="PROSITE" id="PS50893"/>
    </source>
</evidence>
<dbReference type="RefSeq" id="WP_344560376.1">
    <property type="nucleotide sequence ID" value="NZ_BAAATG010000017.1"/>
</dbReference>
<feature type="domain" description="ABC transporter" evidence="8">
    <location>
        <begin position="385"/>
        <end position="631"/>
    </location>
</feature>
<protein>
    <submittedName>
        <fullName evidence="10">ABC transporter ATP-binding protein</fullName>
    </submittedName>
</protein>
<dbReference type="PANTHER" id="PTHR43394:SF1">
    <property type="entry name" value="ATP-BINDING CASSETTE SUB-FAMILY B MEMBER 10, MITOCHONDRIAL"/>
    <property type="match status" value="1"/>
</dbReference>
<evidence type="ECO:0000256" key="3">
    <source>
        <dbReference type="ARBA" id="ARBA00022741"/>
    </source>
</evidence>
<dbReference type="InterPro" id="IPR003593">
    <property type="entry name" value="AAA+_ATPase"/>
</dbReference>
<evidence type="ECO:0000256" key="6">
    <source>
        <dbReference type="ARBA" id="ARBA00023136"/>
    </source>
</evidence>
<keyword evidence="5 7" id="KW-1133">Transmembrane helix</keyword>
<dbReference type="Gene3D" id="1.20.1560.10">
    <property type="entry name" value="ABC transporter type 1, transmembrane domain"/>
    <property type="match status" value="1"/>
</dbReference>
<comment type="subcellular location">
    <subcellularLocation>
        <location evidence="1">Cell membrane</location>
        <topology evidence="1">Multi-pass membrane protein</topology>
    </subcellularLocation>
</comment>
<organism evidence="10 11">
    <name type="scientific">Streptomyces atrovirens</name>
    <dbReference type="NCBI Taxonomy" id="285556"/>
    <lineage>
        <taxon>Bacteria</taxon>
        <taxon>Bacillati</taxon>
        <taxon>Actinomycetota</taxon>
        <taxon>Actinomycetes</taxon>
        <taxon>Kitasatosporales</taxon>
        <taxon>Streptomycetaceae</taxon>
        <taxon>Streptomyces</taxon>
    </lineage>
</organism>
<evidence type="ECO:0000259" key="9">
    <source>
        <dbReference type="PROSITE" id="PS50929"/>
    </source>
</evidence>
<dbReference type="Gene3D" id="3.40.50.300">
    <property type="entry name" value="P-loop containing nucleotide triphosphate hydrolases"/>
    <property type="match status" value="1"/>
</dbReference>
<dbReference type="Proteomes" id="UP001596035">
    <property type="component" value="Unassembled WGS sequence"/>
</dbReference>
<gene>
    <name evidence="10" type="ORF">ACFPWV_19005</name>
</gene>
<reference evidence="11" key="1">
    <citation type="journal article" date="2019" name="Int. J. Syst. Evol. Microbiol.">
        <title>The Global Catalogue of Microorganisms (GCM) 10K type strain sequencing project: providing services to taxonomists for standard genome sequencing and annotation.</title>
        <authorList>
            <consortium name="The Broad Institute Genomics Platform"/>
            <consortium name="The Broad Institute Genome Sequencing Center for Infectious Disease"/>
            <person name="Wu L."/>
            <person name="Ma J."/>
        </authorList>
    </citation>
    <scope>NUCLEOTIDE SEQUENCE [LARGE SCALE GENOMIC DNA]</scope>
    <source>
        <strain evidence="11">CGMCC 4.7131</strain>
    </source>
</reference>
<feature type="domain" description="ABC transmembrane type-1" evidence="9">
    <location>
        <begin position="253"/>
        <end position="351"/>
    </location>
</feature>
<name>A0ABW0DTB0_9ACTN</name>
<dbReference type="SMART" id="SM00382">
    <property type="entry name" value="AAA"/>
    <property type="match status" value="1"/>
</dbReference>
<proteinExistence type="predicted"/>
<keyword evidence="3" id="KW-0547">Nucleotide-binding</keyword>
<keyword evidence="11" id="KW-1185">Reference proteome</keyword>
<dbReference type="SUPFAM" id="SSF90123">
    <property type="entry name" value="ABC transporter transmembrane region"/>
    <property type="match status" value="1"/>
</dbReference>
<dbReference type="PANTHER" id="PTHR43394">
    <property type="entry name" value="ATP-DEPENDENT PERMEASE MDL1, MITOCHONDRIAL"/>
    <property type="match status" value="1"/>
</dbReference>
<dbReference type="PROSITE" id="PS50893">
    <property type="entry name" value="ABC_TRANSPORTER_2"/>
    <property type="match status" value="1"/>
</dbReference>
<dbReference type="InterPro" id="IPR036640">
    <property type="entry name" value="ABC1_TM_sf"/>
</dbReference>
<keyword evidence="4 10" id="KW-0067">ATP-binding</keyword>
<keyword evidence="2 7" id="KW-0812">Transmembrane</keyword>
<evidence type="ECO:0000313" key="10">
    <source>
        <dbReference type="EMBL" id="MFC5241976.1"/>
    </source>
</evidence>
<dbReference type="InterPro" id="IPR027417">
    <property type="entry name" value="P-loop_NTPase"/>
</dbReference>
<dbReference type="SUPFAM" id="SSF52540">
    <property type="entry name" value="P-loop containing nucleoside triphosphate hydrolases"/>
    <property type="match status" value="1"/>
</dbReference>
<dbReference type="InterPro" id="IPR011527">
    <property type="entry name" value="ABC1_TM_dom"/>
</dbReference>
<evidence type="ECO:0000256" key="2">
    <source>
        <dbReference type="ARBA" id="ARBA00022692"/>
    </source>
</evidence>
<dbReference type="GO" id="GO:0005524">
    <property type="term" value="F:ATP binding"/>
    <property type="evidence" value="ECO:0007669"/>
    <property type="project" value="UniProtKB-KW"/>
</dbReference>
<sequence length="656" mass="69988">MAEPRVSDAERELFGGPLRYDMGWSQHEHATLDLTMMSALRSMPALVGATLRMAWTADRRALVAVAVSEVGQGIAAAVGLLAVNAVMHALLGGTGSAVERLHALLPGLIAAGAVAVVNSALAAWSTSRAGRLEPVVERIATTQYLAAATSVELEAIDDPDFRRLVDIAQYGPASARRMIGACVAALNGVISLLTTAGVLTVLHPALLPMLILIAAPRGWGAMRVAQERYVSVMSWIEHVRAGRLIGNLLTERSAAQEVRVHAVGAFLLGRYRRMAESAEAEQERLASSKALTEWVAAALSGLAMTATYGTMFWLITGGHMSLAVAGTAVIAVRTGSASLGALVMNVNQLHEESLYVRDHGRFLEQAARRAIPEGGAPVPDTIEEIVLDRVTYRYPDRDTPALDRVTLTLPMGTVTAVVGENGSGKSTLMKILSGLLLPQDGTLRWGGEDIRGLDRSQVFDRVCLLTQDFQRWPVTAAMNIRLGRPGHDASPQDLRSSVDYAGAGPVIAKLPDGLRSLLARVFRGAIELSGGEWQKVGLARTHWRSSTSRADGVLIVDEPTSALDPEAEIEAFDRIRRLAAPNRAVVLVTHRMSGVRHADRIYVLDHGHLAEHGTHDELMAAEGRYAAMFAAQAAQYAPAGSIPNPASPTVADPSGP</sequence>
<evidence type="ECO:0000313" key="11">
    <source>
        <dbReference type="Proteomes" id="UP001596035"/>
    </source>
</evidence>
<dbReference type="CDD" id="cd03228">
    <property type="entry name" value="ABCC_MRP_Like"/>
    <property type="match status" value="1"/>
</dbReference>
<evidence type="ECO:0000256" key="7">
    <source>
        <dbReference type="SAM" id="Phobius"/>
    </source>
</evidence>
<dbReference type="Pfam" id="PF00005">
    <property type="entry name" value="ABC_tran"/>
    <property type="match status" value="1"/>
</dbReference>
<evidence type="ECO:0000256" key="1">
    <source>
        <dbReference type="ARBA" id="ARBA00004651"/>
    </source>
</evidence>
<dbReference type="PROSITE" id="PS50929">
    <property type="entry name" value="ABC_TM1F"/>
    <property type="match status" value="1"/>
</dbReference>
<feature type="transmembrane region" description="Helical" evidence="7">
    <location>
        <begin position="61"/>
        <end position="83"/>
    </location>
</feature>
<evidence type="ECO:0000256" key="4">
    <source>
        <dbReference type="ARBA" id="ARBA00022840"/>
    </source>
</evidence>
<dbReference type="EMBL" id="JBHSKN010000016">
    <property type="protein sequence ID" value="MFC5241976.1"/>
    <property type="molecule type" value="Genomic_DNA"/>
</dbReference>
<feature type="transmembrane region" description="Helical" evidence="7">
    <location>
        <begin position="178"/>
        <end position="199"/>
    </location>
</feature>
<accession>A0ABW0DTB0</accession>
<feature type="transmembrane region" description="Helical" evidence="7">
    <location>
        <begin position="103"/>
        <end position="124"/>
    </location>
</feature>
<dbReference type="InterPro" id="IPR039421">
    <property type="entry name" value="Type_1_exporter"/>
</dbReference>